<sequence>MTDDDNLAFLREVMRHSKEAAGLPSGWGTTPSPLSPEEEAEDAPRPPRLRAGMSTAELLPYGRVVRTADGQDLQVERLTAGPLEASGGGIAVCDPVSLEWLGQPLELDLKGDLLPVELAVLRRTTPRGDVLQGAAAVVGDPSAVTSWIDFPMPGTRVQVDQGCGAFVVRNDLSRVADVAPDLAPTTSTDGLVPVHVDGRVAAVLFDPGDGPGGYEVLLGRGRGPLPVALLVDLRVLPR</sequence>
<protein>
    <submittedName>
        <fullName evidence="2">Uncharacterized protein</fullName>
    </submittedName>
</protein>
<dbReference type="RefSeq" id="WP_268113387.1">
    <property type="nucleotide sequence ID" value="NZ_JAPPUX010000005.1"/>
</dbReference>
<organism evidence="2 3">
    <name type="scientific">Nocardioides pini</name>
    <dbReference type="NCBI Taxonomy" id="2975053"/>
    <lineage>
        <taxon>Bacteria</taxon>
        <taxon>Bacillati</taxon>
        <taxon>Actinomycetota</taxon>
        <taxon>Actinomycetes</taxon>
        <taxon>Propionibacteriales</taxon>
        <taxon>Nocardioidaceae</taxon>
        <taxon>Nocardioides</taxon>
    </lineage>
</organism>
<accession>A0ABT4CKH8</accession>
<evidence type="ECO:0000313" key="2">
    <source>
        <dbReference type="EMBL" id="MCY4728397.1"/>
    </source>
</evidence>
<feature type="region of interest" description="Disordered" evidence="1">
    <location>
        <begin position="20"/>
        <end position="49"/>
    </location>
</feature>
<evidence type="ECO:0000313" key="3">
    <source>
        <dbReference type="Proteomes" id="UP001074726"/>
    </source>
</evidence>
<keyword evidence="3" id="KW-1185">Reference proteome</keyword>
<gene>
    <name evidence="2" type="ORF">NYO98_19100</name>
</gene>
<dbReference type="EMBL" id="JAPPUX010000005">
    <property type="protein sequence ID" value="MCY4728397.1"/>
    <property type="molecule type" value="Genomic_DNA"/>
</dbReference>
<evidence type="ECO:0000256" key="1">
    <source>
        <dbReference type="SAM" id="MobiDB-lite"/>
    </source>
</evidence>
<name>A0ABT4CKH8_9ACTN</name>
<reference evidence="2" key="1">
    <citation type="submission" date="2022-08" db="EMBL/GenBank/DDBJ databases">
        <title>Genome sequencing of Nocardioides sp. STR2.</title>
        <authorList>
            <person name="So Y."/>
        </authorList>
    </citation>
    <scope>NUCLEOTIDE SEQUENCE</scope>
    <source>
        <strain evidence="2">STR2</strain>
    </source>
</reference>
<proteinExistence type="predicted"/>
<dbReference type="Proteomes" id="UP001074726">
    <property type="component" value="Unassembled WGS sequence"/>
</dbReference>
<comment type="caution">
    <text evidence="2">The sequence shown here is derived from an EMBL/GenBank/DDBJ whole genome shotgun (WGS) entry which is preliminary data.</text>
</comment>